<keyword evidence="3" id="KW-1185">Reference proteome</keyword>
<reference evidence="2 3" key="1">
    <citation type="submission" date="2013-12" db="EMBL/GenBank/DDBJ databases">
        <title>Draft genome of the parsitic nematode Ancylostoma duodenale.</title>
        <authorList>
            <person name="Mitreva M."/>
        </authorList>
    </citation>
    <scope>NUCLEOTIDE SEQUENCE [LARGE SCALE GENOMIC DNA]</scope>
    <source>
        <strain evidence="2 3">Zhejiang</strain>
    </source>
</reference>
<dbReference type="AlphaFoldDB" id="A0A0C2DY66"/>
<evidence type="ECO:0000313" key="2">
    <source>
        <dbReference type="EMBL" id="KIH67922.1"/>
    </source>
</evidence>
<name>A0A0C2DY66_9BILA</name>
<evidence type="ECO:0000256" key="1">
    <source>
        <dbReference type="SAM" id="MobiDB-lite"/>
    </source>
</evidence>
<feature type="region of interest" description="Disordered" evidence="1">
    <location>
        <begin position="126"/>
        <end position="156"/>
    </location>
</feature>
<dbReference type="Proteomes" id="UP000054047">
    <property type="component" value="Unassembled WGS sequence"/>
</dbReference>
<gene>
    <name evidence="2" type="ORF">ANCDUO_01746</name>
</gene>
<proteinExistence type="predicted"/>
<feature type="compositionally biased region" description="Basic residues" evidence="1">
    <location>
        <begin position="143"/>
        <end position="153"/>
    </location>
</feature>
<accession>A0A0C2DY66</accession>
<organism evidence="2 3">
    <name type="scientific">Ancylostoma duodenale</name>
    <dbReference type="NCBI Taxonomy" id="51022"/>
    <lineage>
        <taxon>Eukaryota</taxon>
        <taxon>Metazoa</taxon>
        <taxon>Ecdysozoa</taxon>
        <taxon>Nematoda</taxon>
        <taxon>Chromadorea</taxon>
        <taxon>Rhabditida</taxon>
        <taxon>Rhabditina</taxon>
        <taxon>Rhabditomorpha</taxon>
        <taxon>Strongyloidea</taxon>
        <taxon>Ancylostomatidae</taxon>
        <taxon>Ancylostomatinae</taxon>
        <taxon>Ancylostoma</taxon>
    </lineage>
</organism>
<dbReference type="EMBL" id="KN726522">
    <property type="protein sequence ID" value="KIH67922.1"/>
    <property type="molecule type" value="Genomic_DNA"/>
</dbReference>
<sequence>MVLPLEEPRKITMWLALMSAIDLWVSCGTHVYLVNGSRTQKLVTWKRVTMKVRSHVLTKVSDRPEHKDLVIDLLQQAAGTYDAPAAWTAVGVLSNDYEWIPLQLMLVLESLKLAEFRVHNRKELGQPVSSKEGASTERPLGPGRRKHRKRAAARYRDKQRAAHFKLQEMAL</sequence>
<evidence type="ECO:0000313" key="3">
    <source>
        <dbReference type="Proteomes" id="UP000054047"/>
    </source>
</evidence>
<dbReference type="OrthoDB" id="5866377at2759"/>
<protein>
    <submittedName>
        <fullName evidence="2">Uncharacterized protein</fullName>
    </submittedName>
</protein>